<dbReference type="EMBL" id="LBTI01000012">
    <property type="protein sequence ID" value="KKQ37687.1"/>
    <property type="molecule type" value="Genomic_DNA"/>
</dbReference>
<comment type="caution">
    <text evidence="1">The sequence shown here is derived from an EMBL/GenBank/DDBJ whole genome shotgun (WGS) entry which is preliminary data.</text>
</comment>
<accession>A0A0G0H6D3</accession>
<evidence type="ECO:0000313" key="1">
    <source>
        <dbReference type="EMBL" id="KKQ37687.1"/>
    </source>
</evidence>
<proteinExistence type="predicted"/>
<name>A0A0G0H6D3_9BACT</name>
<sequence length="81" mass="8798">MIYIKNVGERKVISRMVDNGGVRGPDGKYINQQCVGPVQGEIRNSGSEPDLHTFPPMASALTVDQALREKEKLGSSPDKVS</sequence>
<dbReference type="AlphaFoldDB" id="A0A0G0H6D3"/>
<organism evidence="1 2">
    <name type="scientific">Candidatus Woesebacteria bacterium GW2011_GWA1_37_7</name>
    <dbReference type="NCBI Taxonomy" id="1618545"/>
    <lineage>
        <taxon>Bacteria</taxon>
        <taxon>Candidatus Woeseibacteriota</taxon>
    </lineage>
</organism>
<dbReference type="STRING" id="1618545.US53_C0012G0002"/>
<evidence type="ECO:0000313" key="2">
    <source>
        <dbReference type="Proteomes" id="UP000034591"/>
    </source>
</evidence>
<dbReference type="Proteomes" id="UP000034591">
    <property type="component" value="Unassembled WGS sequence"/>
</dbReference>
<gene>
    <name evidence="1" type="ORF">US53_C0012G0002</name>
</gene>
<protein>
    <submittedName>
        <fullName evidence="1">Uncharacterized protein</fullName>
    </submittedName>
</protein>
<reference evidence="1 2" key="1">
    <citation type="journal article" date="2015" name="Nature">
        <title>rRNA introns, odd ribosomes, and small enigmatic genomes across a large radiation of phyla.</title>
        <authorList>
            <person name="Brown C.T."/>
            <person name="Hug L.A."/>
            <person name="Thomas B.C."/>
            <person name="Sharon I."/>
            <person name="Castelle C.J."/>
            <person name="Singh A."/>
            <person name="Wilkins M.J."/>
            <person name="Williams K.H."/>
            <person name="Banfield J.F."/>
        </authorList>
    </citation>
    <scope>NUCLEOTIDE SEQUENCE [LARGE SCALE GENOMIC DNA]</scope>
</reference>